<proteinExistence type="predicted"/>
<accession>A0A2U9CW67</accession>
<dbReference type="AlphaFoldDB" id="A0A2U9CW67"/>
<dbReference type="Proteomes" id="UP000246464">
    <property type="component" value="Chromosome 21"/>
</dbReference>
<evidence type="ECO:0000313" key="2">
    <source>
        <dbReference type="Proteomes" id="UP000246464"/>
    </source>
</evidence>
<protein>
    <submittedName>
        <fullName evidence="1">Uncharacterized protein</fullName>
    </submittedName>
</protein>
<dbReference type="EMBL" id="CP026263">
    <property type="protein sequence ID" value="AWP20944.1"/>
    <property type="molecule type" value="Genomic_DNA"/>
</dbReference>
<reference evidence="1 2" key="1">
    <citation type="submission" date="2017-12" db="EMBL/GenBank/DDBJ databases">
        <title>Integrating genomic resources of turbot (Scophthalmus maximus) in depth evaluation of genetic and physical mapping variation across individuals.</title>
        <authorList>
            <person name="Martinez P."/>
        </authorList>
    </citation>
    <scope>NUCLEOTIDE SEQUENCE [LARGE SCALE GENOMIC DNA]</scope>
</reference>
<name>A0A2U9CW67_SCOMX</name>
<sequence length="49" mass="5457">MPNSHNPLVLLHHVASEVREQLCREVLMDCSPSRCLDASMQPGAKLTEL</sequence>
<gene>
    <name evidence="1" type="ORF">SMAX5B_002080</name>
</gene>
<keyword evidence="2" id="KW-1185">Reference proteome</keyword>
<organism evidence="1 2">
    <name type="scientific">Scophthalmus maximus</name>
    <name type="common">Turbot</name>
    <name type="synonym">Psetta maxima</name>
    <dbReference type="NCBI Taxonomy" id="52904"/>
    <lineage>
        <taxon>Eukaryota</taxon>
        <taxon>Metazoa</taxon>
        <taxon>Chordata</taxon>
        <taxon>Craniata</taxon>
        <taxon>Vertebrata</taxon>
        <taxon>Euteleostomi</taxon>
        <taxon>Actinopterygii</taxon>
        <taxon>Neopterygii</taxon>
        <taxon>Teleostei</taxon>
        <taxon>Neoteleostei</taxon>
        <taxon>Acanthomorphata</taxon>
        <taxon>Carangaria</taxon>
        <taxon>Pleuronectiformes</taxon>
        <taxon>Pleuronectoidei</taxon>
        <taxon>Scophthalmidae</taxon>
        <taxon>Scophthalmus</taxon>
    </lineage>
</organism>
<evidence type="ECO:0000313" key="1">
    <source>
        <dbReference type="EMBL" id="AWP20944.1"/>
    </source>
</evidence>